<dbReference type="Gene3D" id="3.30.565.10">
    <property type="entry name" value="Histidine kinase-like ATPase, C-terminal domain"/>
    <property type="match status" value="1"/>
</dbReference>
<keyword evidence="4" id="KW-1185">Reference proteome</keyword>
<evidence type="ECO:0000313" key="4">
    <source>
        <dbReference type="Proteomes" id="UP000769157"/>
    </source>
</evidence>
<name>A0A9P8T7G4_9ASCO</name>
<dbReference type="SUPFAM" id="SSF55874">
    <property type="entry name" value="ATPase domain of HSP90 chaperone/DNA topoisomerase II/histidine kinase"/>
    <property type="match status" value="1"/>
</dbReference>
<comment type="subcellular location">
    <subcellularLocation>
        <location evidence="1">Mitochondrion matrix</location>
    </subcellularLocation>
</comment>
<dbReference type="GO" id="GO:0010906">
    <property type="term" value="P:regulation of glucose metabolic process"/>
    <property type="evidence" value="ECO:0007669"/>
    <property type="project" value="TreeGrafter"/>
</dbReference>
<dbReference type="EC" id="2.7.11.-" evidence="1"/>
<accession>A0A9P8T7G4</accession>
<protein>
    <recommendedName>
        <fullName evidence="1">Protein-serine/threonine kinase</fullName>
        <ecNumber evidence="1">2.7.11.-</ecNumber>
    </recommendedName>
</protein>
<dbReference type="AlphaFoldDB" id="A0A9P8T7G4"/>
<reference evidence="3" key="1">
    <citation type="journal article" date="2021" name="Open Biol.">
        <title>Shared evolutionary footprints suggest mitochondrial oxidative damage underlies multiple complex I losses in fungi.</title>
        <authorList>
            <person name="Schikora-Tamarit M.A."/>
            <person name="Marcet-Houben M."/>
            <person name="Nosek J."/>
            <person name="Gabaldon T."/>
        </authorList>
    </citation>
    <scope>NUCLEOTIDE SEQUENCE</scope>
    <source>
        <strain evidence="3">CBS6075</strain>
    </source>
</reference>
<keyword evidence="1" id="KW-0547">Nucleotide-binding</keyword>
<dbReference type="Proteomes" id="UP000769157">
    <property type="component" value="Unassembled WGS sequence"/>
</dbReference>
<dbReference type="GO" id="GO:0004740">
    <property type="term" value="F:pyruvate dehydrogenase (acetyl-transferring) kinase activity"/>
    <property type="evidence" value="ECO:0007669"/>
    <property type="project" value="TreeGrafter"/>
</dbReference>
<dbReference type="OrthoDB" id="3264224at2759"/>
<dbReference type="GO" id="GO:0005759">
    <property type="term" value="C:mitochondrial matrix"/>
    <property type="evidence" value="ECO:0007669"/>
    <property type="project" value="UniProtKB-SubCell"/>
</dbReference>
<dbReference type="InterPro" id="IPR003594">
    <property type="entry name" value="HATPase_dom"/>
</dbReference>
<dbReference type="InterPro" id="IPR039028">
    <property type="entry name" value="BCKD/PDK"/>
</dbReference>
<keyword evidence="1" id="KW-0808">Transferase</keyword>
<evidence type="ECO:0000256" key="1">
    <source>
        <dbReference type="RuleBase" id="RU366032"/>
    </source>
</evidence>
<reference evidence="3" key="2">
    <citation type="submission" date="2021-01" db="EMBL/GenBank/DDBJ databases">
        <authorList>
            <person name="Schikora-Tamarit M.A."/>
        </authorList>
    </citation>
    <scope>NUCLEOTIDE SEQUENCE</scope>
    <source>
        <strain evidence="3">CBS6075</strain>
    </source>
</reference>
<feature type="domain" description="Histidine kinase" evidence="2">
    <location>
        <begin position="199"/>
        <end position="308"/>
    </location>
</feature>
<comment type="caution">
    <text evidence="3">The sequence shown here is derived from an EMBL/GenBank/DDBJ whole genome shotgun (WGS) entry which is preliminary data.</text>
</comment>
<dbReference type="GeneID" id="70233871"/>
<organism evidence="3 4">
    <name type="scientific">Ogataea philodendri</name>
    <dbReference type="NCBI Taxonomy" id="1378263"/>
    <lineage>
        <taxon>Eukaryota</taxon>
        <taxon>Fungi</taxon>
        <taxon>Dikarya</taxon>
        <taxon>Ascomycota</taxon>
        <taxon>Saccharomycotina</taxon>
        <taxon>Pichiomycetes</taxon>
        <taxon>Pichiales</taxon>
        <taxon>Pichiaceae</taxon>
        <taxon>Ogataea</taxon>
    </lineage>
</organism>
<dbReference type="PANTHER" id="PTHR11947">
    <property type="entry name" value="PYRUVATE DEHYDROGENASE KINASE"/>
    <property type="match status" value="1"/>
</dbReference>
<keyword evidence="1" id="KW-0496">Mitochondrion</keyword>
<dbReference type="PROSITE" id="PS50109">
    <property type="entry name" value="HIS_KIN"/>
    <property type="match status" value="1"/>
</dbReference>
<keyword evidence="1" id="KW-0418">Kinase</keyword>
<keyword evidence="1" id="KW-0067">ATP-binding</keyword>
<evidence type="ECO:0000259" key="2">
    <source>
        <dbReference type="PROSITE" id="PS50109"/>
    </source>
</evidence>
<dbReference type="InterPro" id="IPR036890">
    <property type="entry name" value="HATPase_C_sf"/>
</dbReference>
<sequence>MSFLVTFRPAFFNSWGKATAAAQSPVRRTSLVESLLQLYKNQAVLLCLENPIENDKIRGYYLDLGKKYEESHARLEQASKMAEFRFVNYLKDELYVRSEELAQIATKPSKDDLSWLKDHYTPKIHSFLERYHFERIETTFKLSNYLHNDSLVQTIGARQLVDNALKYTQDVLQLNDYPVPQIIVNSSSDSAQLHCVAPQVQHVLFEILKNSAIPALRTNTPITLNIYQDNGSTVIKISDHGGGMTPEIAYKIWQFHFTTAKEQNKDEVNGFGMGIPLCALLTKFNKGKLDIVNRLGDGIDVLVKLPVA</sequence>
<dbReference type="Pfam" id="PF02518">
    <property type="entry name" value="HATPase_c"/>
    <property type="match status" value="1"/>
</dbReference>
<dbReference type="RefSeq" id="XP_046062564.1">
    <property type="nucleotide sequence ID" value="XM_046202716.1"/>
</dbReference>
<proteinExistence type="inferred from homology"/>
<dbReference type="GO" id="GO:0005524">
    <property type="term" value="F:ATP binding"/>
    <property type="evidence" value="ECO:0007669"/>
    <property type="project" value="UniProtKB-UniRule"/>
</dbReference>
<dbReference type="EMBL" id="JAEUBE010000158">
    <property type="protein sequence ID" value="KAH3668150.1"/>
    <property type="molecule type" value="Genomic_DNA"/>
</dbReference>
<comment type="similarity">
    <text evidence="1">Belongs to the PDK/BCKDK protein kinase family.</text>
</comment>
<gene>
    <name evidence="3" type="ORF">OGAPHI_001904</name>
</gene>
<dbReference type="InterPro" id="IPR005467">
    <property type="entry name" value="His_kinase_dom"/>
</dbReference>
<evidence type="ECO:0000313" key="3">
    <source>
        <dbReference type="EMBL" id="KAH3668150.1"/>
    </source>
</evidence>
<dbReference type="SMART" id="SM00387">
    <property type="entry name" value="HATPase_c"/>
    <property type="match status" value="1"/>
</dbReference>